<protein>
    <recommendedName>
        <fullName evidence="4">WSC domain-containing protein</fullName>
    </recommendedName>
</protein>
<reference evidence="2 3" key="1">
    <citation type="journal article" date="2016" name="Nat. Commun.">
        <title>Ectomycorrhizal ecology is imprinted in the genome of the dominant symbiotic fungus Cenococcum geophilum.</title>
        <authorList>
            <consortium name="DOE Joint Genome Institute"/>
            <person name="Peter M."/>
            <person name="Kohler A."/>
            <person name="Ohm R.A."/>
            <person name="Kuo A."/>
            <person name="Krutzmann J."/>
            <person name="Morin E."/>
            <person name="Arend M."/>
            <person name="Barry K.W."/>
            <person name="Binder M."/>
            <person name="Choi C."/>
            <person name="Clum A."/>
            <person name="Copeland A."/>
            <person name="Grisel N."/>
            <person name="Haridas S."/>
            <person name="Kipfer T."/>
            <person name="LaButti K."/>
            <person name="Lindquist E."/>
            <person name="Lipzen A."/>
            <person name="Maire R."/>
            <person name="Meier B."/>
            <person name="Mihaltcheva S."/>
            <person name="Molinier V."/>
            <person name="Murat C."/>
            <person name="Poggeler S."/>
            <person name="Quandt C.A."/>
            <person name="Sperisen C."/>
            <person name="Tritt A."/>
            <person name="Tisserant E."/>
            <person name="Crous P.W."/>
            <person name="Henrissat B."/>
            <person name="Nehls U."/>
            <person name="Egli S."/>
            <person name="Spatafora J.W."/>
            <person name="Grigoriev I.V."/>
            <person name="Martin F.M."/>
        </authorList>
    </citation>
    <scope>NUCLEOTIDE SEQUENCE [LARGE SCALE GENOMIC DNA]</scope>
    <source>
        <strain evidence="2 3">CBS 459.81</strain>
    </source>
</reference>
<keyword evidence="1" id="KW-0732">Signal</keyword>
<evidence type="ECO:0000313" key="3">
    <source>
        <dbReference type="Proteomes" id="UP000250266"/>
    </source>
</evidence>
<feature type="chain" id="PRO_5034897157" description="WSC domain-containing protein" evidence="1">
    <location>
        <begin position="23"/>
        <end position="202"/>
    </location>
</feature>
<sequence>MAAILSMTTTTVLLLLSSFSRASPTQPLTPRDKDGDVVPICGVRGWIPHSEFLMENYDISFLECRGGIGACKDSCSGGFQNDFNSFSVSRDRGDGSCACTCWPTWLGDPWFSNITVESEWQEMFWDETCDVPYDIDSFNNLVLPGTESAFKGCHLRGKFPDDTKGTPAVPPQLGPAACGAYCLNDFETYSISTKDGQPYCQC</sequence>
<accession>A0A8E2JIS7</accession>
<organism evidence="2 3">
    <name type="scientific">Lepidopterella palustris CBS 459.81</name>
    <dbReference type="NCBI Taxonomy" id="1314670"/>
    <lineage>
        <taxon>Eukaryota</taxon>
        <taxon>Fungi</taxon>
        <taxon>Dikarya</taxon>
        <taxon>Ascomycota</taxon>
        <taxon>Pezizomycotina</taxon>
        <taxon>Dothideomycetes</taxon>
        <taxon>Pleosporomycetidae</taxon>
        <taxon>Mytilinidiales</taxon>
        <taxon>Argynnaceae</taxon>
        <taxon>Lepidopterella</taxon>
    </lineage>
</organism>
<dbReference type="AlphaFoldDB" id="A0A8E2JIS7"/>
<evidence type="ECO:0000256" key="1">
    <source>
        <dbReference type="SAM" id="SignalP"/>
    </source>
</evidence>
<feature type="signal peptide" evidence="1">
    <location>
        <begin position="1"/>
        <end position="22"/>
    </location>
</feature>
<evidence type="ECO:0008006" key="4">
    <source>
        <dbReference type="Google" id="ProtNLM"/>
    </source>
</evidence>
<name>A0A8E2JIS7_9PEZI</name>
<gene>
    <name evidence="2" type="ORF">K432DRAFT_378809</name>
</gene>
<proteinExistence type="predicted"/>
<keyword evidence="3" id="KW-1185">Reference proteome</keyword>
<dbReference type="Proteomes" id="UP000250266">
    <property type="component" value="Unassembled WGS sequence"/>
</dbReference>
<evidence type="ECO:0000313" key="2">
    <source>
        <dbReference type="EMBL" id="OCK84230.1"/>
    </source>
</evidence>
<dbReference type="EMBL" id="KV744842">
    <property type="protein sequence ID" value="OCK84230.1"/>
    <property type="molecule type" value="Genomic_DNA"/>
</dbReference>